<evidence type="ECO:0000313" key="1">
    <source>
        <dbReference type="EMBL" id="KAK7478684.1"/>
    </source>
</evidence>
<reference evidence="1 2" key="1">
    <citation type="journal article" date="2023" name="Sci. Data">
        <title>Genome assembly of the Korean intertidal mud-creeper Batillaria attramentaria.</title>
        <authorList>
            <person name="Patra A.K."/>
            <person name="Ho P.T."/>
            <person name="Jun S."/>
            <person name="Lee S.J."/>
            <person name="Kim Y."/>
            <person name="Won Y.J."/>
        </authorList>
    </citation>
    <scope>NUCLEOTIDE SEQUENCE [LARGE SCALE GENOMIC DNA]</scope>
    <source>
        <strain evidence="1">Wonlab-2016</strain>
    </source>
</reference>
<dbReference type="AlphaFoldDB" id="A0ABD0JUE2"/>
<dbReference type="InterPro" id="IPR013783">
    <property type="entry name" value="Ig-like_fold"/>
</dbReference>
<keyword evidence="2" id="KW-1185">Reference proteome</keyword>
<dbReference type="SUPFAM" id="SSF48726">
    <property type="entry name" value="Immunoglobulin"/>
    <property type="match status" value="1"/>
</dbReference>
<feature type="non-terminal residue" evidence="1">
    <location>
        <position position="1"/>
    </location>
</feature>
<proteinExistence type="predicted"/>
<dbReference type="InterPro" id="IPR042495">
    <property type="entry name" value="PDGFRL"/>
</dbReference>
<comment type="caution">
    <text evidence="1">The sequence shown here is derived from an EMBL/GenBank/DDBJ whole genome shotgun (WGS) entry which is preliminary data.</text>
</comment>
<name>A0ABD0JUE2_9CAEN</name>
<dbReference type="PANTHER" id="PTHR15360">
    <property type="entry name" value="PLATELET-DERIVED GROWTH FACTOR RECEPTOR LIKE"/>
    <property type="match status" value="1"/>
</dbReference>
<dbReference type="Proteomes" id="UP001519460">
    <property type="component" value="Unassembled WGS sequence"/>
</dbReference>
<dbReference type="PANTHER" id="PTHR15360:SF5">
    <property type="entry name" value="PLATELET-DERIVED GROWTH FACTOR RECEPTOR-LIKE PROTEIN"/>
    <property type="match status" value="1"/>
</dbReference>
<organism evidence="1 2">
    <name type="scientific">Batillaria attramentaria</name>
    <dbReference type="NCBI Taxonomy" id="370345"/>
    <lineage>
        <taxon>Eukaryota</taxon>
        <taxon>Metazoa</taxon>
        <taxon>Spiralia</taxon>
        <taxon>Lophotrochozoa</taxon>
        <taxon>Mollusca</taxon>
        <taxon>Gastropoda</taxon>
        <taxon>Caenogastropoda</taxon>
        <taxon>Sorbeoconcha</taxon>
        <taxon>Cerithioidea</taxon>
        <taxon>Batillariidae</taxon>
        <taxon>Batillaria</taxon>
    </lineage>
</organism>
<gene>
    <name evidence="1" type="ORF">BaRGS_00030069</name>
</gene>
<dbReference type="EMBL" id="JACVVK020000319">
    <property type="protein sequence ID" value="KAK7478684.1"/>
    <property type="molecule type" value="Genomic_DNA"/>
</dbReference>
<dbReference type="Gene3D" id="2.60.40.10">
    <property type="entry name" value="Immunoglobulins"/>
    <property type="match status" value="1"/>
</dbReference>
<evidence type="ECO:0000313" key="2">
    <source>
        <dbReference type="Proteomes" id="UP001519460"/>
    </source>
</evidence>
<accession>A0ABD0JUE2</accession>
<sequence length="224" mass="24881">ERYPGNSIVSEDLQITHHGIYKRSLRFTNAQFFNTGRYFCSYTNRDTPSASTTTASPGGGTGVHSGGVPDRLGGASVDVFVSDPDHMFIREGSSMYPGTNFHLVVIYYGQEAVIPCAVSDPDFNVTLIRTIGQQDFTDEEGVTFDPVYGFVVASPYYVFSGSFKCFAKGTTEDGLAEEELTAYLMFRGKEMQFFNHDYGRLFHCRHYIVIIQHSALCVAGHGRK</sequence>
<protein>
    <submittedName>
        <fullName evidence="1">Uncharacterized protein</fullName>
    </submittedName>
</protein>
<dbReference type="InterPro" id="IPR036179">
    <property type="entry name" value="Ig-like_dom_sf"/>
</dbReference>
<dbReference type="Pfam" id="PF21339">
    <property type="entry name" value="VEGFR-1-like_Ig-like"/>
    <property type="match status" value="1"/>
</dbReference>